<dbReference type="HOGENOM" id="CLU_3359797_0_0_1"/>
<organism evidence="1 2">
    <name type="scientific">Glarea lozoyensis (strain ATCC 74030 / MF5533)</name>
    <dbReference type="NCBI Taxonomy" id="1104152"/>
    <lineage>
        <taxon>Eukaryota</taxon>
        <taxon>Fungi</taxon>
        <taxon>Dikarya</taxon>
        <taxon>Ascomycota</taxon>
        <taxon>Pezizomycotina</taxon>
        <taxon>Leotiomycetes</taxon>
        <taxon>Helotiales</taxon>
        <taxon>Helotiaceae</taxon>
        <taxon>Glarea</taxon>
    </lineage>
</organism>
<gene>
    <name evidence="1" type="ORF">M7I_0062</name>
</gene>
<reference evidence="1 2" key="1">
    <citation type="journal article" date="2012" name="Eukaryot. Cell">
        <title>Genome sequence of the fungus Glarea lozoyensis: the first genome sequence of a species from the Helotiaceae family.</title>
        <authorList>
            <person name="Youssar L."/>
            <person name="Gruening B.A."/>
            <person name="Erxleben A."/>
            <person name="Guenther S."/>
            <person name="Huettel W."/>
        </authorList>
    </citation>
    <scope>NUCLEOTIDE SEQUENCE [LARGE SCALE GENOMIC DNA]</scope>
    <source>
        <strain evidence="2">ATCC 74030 / MF5533</strain>
    </source>
</reference>
<name>H0ECC8_GLAL7</name>
<keyword evidence="2" id="KW-1185">Reference proteome</keyword>
<dbReference type="AlphaFoldDB" id="H0ECC8"/>
<dbReference type="Proteomes" id="UP000005446">
    <property type="component" value="Unassembled WGS sequence"/>
</dbReference>
<evidence type="ECO:0000313" key="2">
    <source>
        <dbReference type="Proteomes" id="UP000005446"/>
    </source>
</evidence>
<sequence length="36" mass="4338">MSPVIRMERIQRVVDVMLVVLVDVEQDWYLKHLVEV</sequence>
<comment type="caution">
    <text evidence="1">The sequence shown here is derived from an EMBL/GenBank/DDBJ whole genome shotgun (WGS) entry which is preliminary data.</text>
</comment>
<evidence type="ECO:0000313" key="1">
    <source>
        <dbReference type="EMBL" id="EHL03871.1"/>
    </source>
</evidence>
<accession>H0ECC8</accession>
<protein>
    <submittedName>
        <fullName evidence="1">Uncharacterized protein</fullName>
    </submittedName>
</protein>
<dbReference type="EMBL" id="AGUE01000001">
    <property type="protein sequence ID" value="EHL03871.1"/>
    <property type="molecule type" value="Genomic_DNA"/>
</dbReference>
<dbReference type="InParanoid" id="H0ECC8"/>
<proteinExistence type="predicted"/>